<dbReference type="EMBL" id="CP113088">
    <property type="protein sequence ID" value="WAC03721.1"/>
    <property type="molecule type" value="Genomic_DNA"/>
</dbReference>
<dbReference type="Proteomes" id="UP001164705">
    <property type="component" value="Chromosome"/>
</dbReference>
<evidence type="ECO:0000313" key="2">
    <source>
        <dbReference type="Proteomes" id="UP001164705"/>
    </source>
</evidence>
<reference evidence="1" key="1">
    <citation type="submission" date="2022-11" db="EMBL/GenBank/DDBJ databases">
        <title>Lacinutrix neustonica HL-RS19T sp. nov., isolated from the surface microlayer sample of brackish Lake Shihwa.</title>
        <authorList>
            <person name="Choi J.Y."/>
            <person name="Hwang C.Y."/>
        </authorList>
    </citation>
    <scope>NUCLEOTIDE SEQUENCE</scope>
    <source>
        <strain evidence="1">HL-RS19</strain>
    </source>
</reference>
<evidence type="ECO:0000313" key="1">
    <source>
        <dbReference type="EMBL" id="WAC03721.1"/>
    </source>
</evidence>
<protein>
    <submittedName>
        <fullName evidence="1">Uncharacterized protein</fullName>
    </submittedName>
</protein>
<accession>A0A9E8MZ84</accession>
<organism evidence="1 2">
    <name type="scientific">Lacinutrix neustonica</name>
    <dbReference type="NCBI Taxonomy" id="2980107"/>
    <lineage>
        <taxon>Bacteria</taxon>
        <taxon>Pseudomonadati</taxon>
        <taxon>Bacteroidota</taxon>
        <taxon>Flavobacteriia</taxon>
        <taxon>Flavobacteriales</taxon>
        <taxon>Flavobacteriaceae</taxon>
        <taxon>Lacinutrix</taxon>
    </lineage>
</organism>
<name>A0A9E8MZ84_9FLAO</name>
<keyword evidence="2" id="KW-1185">Reference proteome</keyword>
<proteinExistence type="predicted"/>
<dbReference type="AlphaFoldDB" id="A0A9E8MZ84"/>
<dbReference type="RefSeq" id="WP_267678356.1">
    <property type="nucleotide sequence ID" value="NZ_CP113088.1"/>
</dbReference>
<dbReference type="KEGG" id="lnu:N7U66_09995"/>
<gene>
    <name evidence="1" type="ORF">N7U66_09995</name>
</gene>
<sequence>MLYNAALERNGAFNDEMKLKKLVNDRKEIVFFPITHLGTEMFYADVKNKIDSLKKKNYFFYYEKVIP</sequence>